<gene>
    <name evidence="2" type="ORF">CCAM_LOCUS2859</name>
</gene>
<feature type="domain" description="MULE transposase" evidence="1">
    <location>
        <begin position="292"/>
        <end position="387"/>
    </location>
</feature>
<sequence>MNDIVCNIDMGGVEIQDFGLLNEDNDGDVNETEVEEIGDNNEENTYDVRFDQVLEAEEGLADVPEFFFEDVEGSDEEDILVEVPTKKINKAKLVEMKRREYQLLHPPKKKHVNQKKATLNESWFSDEEDEDLDNLEEQNAPEYRPDAEMENLILYPKLKFKSIPEFRMVIRDYSVRHGIQLHFEKNDPNRVVVKCEPLQMLSKWIYGNVKVNCSISKAQRARREAFRLIHGDAGVQYQKLWDYGATVLKHNPGSVVKIGIHRNKDNQPVFQKMFFTFAALIDGFLAGCRPIIGIDGCFLKSPFGGQLLCAVARDSNDNMFPLAFAIVPVENYEHWSWFLKELHMSIGHPNDKNWCYISDRQKGLMEVFKYEYPLAHNRYCVRHLYQNFRNKFPGLELKQLFWRAASTANVKDFQEIMEDIKRADPKVGNTQSAFEYLDGMPAKYWSRSHFPEYIRCDALTNNISESFNSYIREARMLPIVSMCETIRSKLMSRLHVKREGSKTYVGIVSQY</sequence>
<dbReference type="AlphaFoldDB" id="A0A484K5W7"/>
<dbReference type="InterPro" id="IPR018289">
    <property type="entry name" value="MULE_transposase_dom"/>
</dbReference>
<evidence type="ECO:0000313" key="2">
    <source>
        <dbReference type="EMBL" id="VFQ61083.1"/>
    </source>
</evidence>
<dbReference type="Pfam" id="PF10551">
    <property type="entry name" value="MULE"/>
    <property type="match status" value="1"/>
</dbReference>
<dbReference type="EMBL" id="OOIL02000126">
    <property type="protein sequence ID" value="VFQ61083.1"/>
    <property type="molecule type" value="Genomic_DNA"/>
</dbReference>
<organism evidence="2 3">
    <name type="scientific">Cuscuta campestris</name>
    <dbReference type="NCBI Taxonomy" id="132261"/>
    <lineage>
        <taxon>Eukaryota</taxon>
        <taxon>Viridiplantae</taxon>
        <taxon>Streptophyta</taxon>
        <taxon>Embryophyta</taxon>
        <taxon>Tracheophyta</taxon>
        <taxon>Spermatophyta</taxon>
        <taxon>Magnoliopsida</taxon>
        <taxon>eudicotyledons</taxon>
        <taxon>Gunneridae</taxon>
        <taxon>Pentapetalae</taxon>
        <taxon>asterids</taxon>
        <taxon>lamiids</taxon>
        <taxon>Solanales</taxon>
        <taxon>Convolvulaceae</taxon>
        <taxon>Cuscuteae</taxon>
        <taxon>Cuscuta</taxon>
        <taxon>Cuscuta subgen. Grammica</taxon>
        <taxon>Cuscuta sect. Cleistogrammica</taxon>
    </lineage>
</organism>
<dbReference type="PANTHER" id="PTHR31973">
    <property type="entry name" value="POLYPROTEIN, PUTATIVE-RELATED"/>
    <property type="match status" value="1"/>
</dbReference>
<protein>
    <recommendedName>
        <fullName evidence="1">MULE transposase domain-containing protein</fullName>
    </recommendedName>
</protein>
<dbReference type="OrthoDB" id="1296858at2759"/>
<keyword evidence="3" id="KW-1185">Reference proteome</keyword>
<proteinExistence type="predicted"/>
<dbReference type="Proteomes" id="UP000595140">
    <property type="component" value="Unassembled WGS sequence"/>
</dbReference>
<evidence type="ECO:0000259" key="1">
    <source>
        <dbReference type="Pfam" id="PF10551"/>
    </source>
</evidence>
<name>A0A484K5W7_9ASTE</name>
<evidence type="ECO:0000313" key="3">
    <source>
        <dbReference type="Proteomes" id="UP000595140"/>
    </source>
</evidence>
<accession>A0A484K5W7</accession>
<reference evidence="2 3" key="1">
    <citation type="submission" date="2018-04" db="EMBL/GenBank/DDBJ databases">
        <authorList>
            <person name="Vogel A."/>
        </authorList>
    </citation>
    <scope>NUCLEOTIDE SEQUENCE [LARGE SCALE GENOMIC DNA]</scope>
</reference>
<dbReference type="PANTHER" id="PTHR31973:SF187">
    <property type="entry name" value="MUTATOR TRANSPOSASE MUDRA PROTEIN"/>
    <property type="match status" value="1"/>
</dbReference>